<evidence type="ECO:0000313" key="1">
    <source>
        <dbReference type="EMBL" id="GII45099.1"/>
    </source>
</evidence>
<gene>
    <name evidence="1" type="ORF">Psi02_15230</name>
</gene>
<keyword evidence="2" id="KW-1185">Reference proteome</keyword>
<dbReference type="AlphaFoldDB" id="A0A8J3UGE0"/>
<reference evidence="1" key="1">
    <citation type="submission" date="2021-01" db="EMBL/GenBank/DDBJ databases">
        <title>Whole genome shotgun sequence of Planotetraspora silvatica NBRC 100141.</title>
        <authorList>
            <person name="Komaki H."/>
            <person name="Tamura T."/>
        </authorList>
    </citation>
    <scope>NUCLEOTIDE SEQUENCE</scope>
    <source>
        <strain evidence="1">NBRC 100141</strain>
    </source>
</reference>
<organism evidence="1 2">
    <name type="scientific">Planotetraspora silvatica</name>
    <dbReference type="NCBI Taxonomy" id="234614"/>
    <lineage>
        <taxon>Bacteria</taxon>
        <taxon>Bacillati</taxon>
        <taxon>Actinomycetota</taxon>
        <taxon>Actinomycetes</taxon>
        <taxon>Streptosporangiales</taxon>
        <taxon>Streptosporangiaceae</taxon>
        <taxon>Planotetraspora</taxon>
    </lineage>
</organism>
<dbReference type="EMBL" id="BOOQ01000008">
    <property type="protein sequence ID" value="GII45099.1"/>
    <property type="molecule type" value="Genomic_DNA"/>
</dbReference>
<sequence length="93" mass="10645">MSVCDHDSLISVIEAFCLDHLVNRRSGHRTPRLPLRLEYPATSRTNTEEVPSLVVRAVDIKHIAEAEMPREPFYLTREPSGTKVPQKSWIYEG</sequence>
<accession>A0A8J3UGE0</accession>
<evidence type="ECO:0000313" key="2">
    <source>
        <dbReference type="Proteomes" id="UP000644610"/>
    </source>
</evidence>
<comment type="caution">
    <text evidence="1">The sequence shown here is derived from an EMBL/GenBank/DDBJ whole genome shotgun (WGS) entry which is preliminary data.</text>
</comment>
<dbReference type="Proteomes" id="UP000644610">
    <property type="component" value="Unassembled WGS sequence"/>
</dbReference>
<name>A0A8J3UGE0_9ACTN</name>
<protein>
    <submittedName>
        <fullName evidence="1">Uncharacterized protein</fullName>
    </submittedName>
</protein>
<proteinExistence type="predicted"/>